<comment type="caution">
    <text evidence="2">The sequence shown here is derived from an EMBL/GenBank/DDBJ whole genome shotgun (WGS) entry which is preliminary data.</text>
</comment>
<evidence type="ECO:0000313" key="2">
    <source>
        <dbReference type="EMBL" id="MDT2770994.1"/>
    </source>
</evidence>
<feature type="compositionally biased region" description="Basic and acidic residues" evidence="1">
    <location>
        <begin position="197"/>
        <end position="209"/>
    </location>
</feature>
<gene>
    <name evidence="2" type="ORF">P7H46_09105</name>
</gene>
<sequence>MLYQNDEDEYMQTYSRKKSRFPAFDDESGVKITQTSQRVLFGGDDDLITNYRLEAKDIFERPLPKIKRTRRVNLAEEPRRELNQHKANLPSYNGERKEAKKANLFEERKSKEVSKSTLTTKNRRSATPFAPKYVPSSLIPDQPADAIPARELLQRMEKPRQSYILFATEQEAAQSVAKRKNSRQRLDRSLRGIMQEENSKIEDSKYFHD</sequence>
<name>A0ABU3FLU8_9ENTE</name>
<feature type="region of interest" description="Disordered" evidence="1">
    <location>
        <begin position="175"/>
        <end position="209"/>
    </location>
</feature>
<evidence type="ECO:0000256" key="1">
    <source>
        <dbReference type="SAM" id="MobiDB-lite"/>
    </source>
</evidence>
<dbReference type="Proteomes" id="UP001269061">
    <property type="component" value="Unassembled WGS sequence"/>
</dbReference>
<reference evidence="2 3" key="1">
    <citation type="submission" date="2023-03" db="EMBL/GenBank/DDBJ databases">
        <authorList>
            <person name="Shen W."/>
            <person name="Cai J."/>
        </authorList>
    </citation>
    <scope>NUCLEOTIDE SEQUENCE [LARGE SCALE GENOMIC DNA]</scope>
    <source>
        <strain evidence="2 3">Y59</strain>
    </source>
</reference>
<organism evidence="2 3">
    <name type="scientific">Enterococcus pseudoavium</name>
    <dbReference type="NCBI Taxonomy" id="44007"/>
    <lineage>
        <taxon>Bacteria</taxon>
        <taxon>Bacillati</taxon>
        <taxon>Bacillota</taxon>
        <taxon>Bacilli</taxon>
        <taxon>Lactobacillales</taxon>
        <taxon>Enterococcaceae</taxon>
        <taxon>Enterococcus</taxon>
    </lineage>
</organism>
<accession>A0ABU3FLU8</accession>
<proteinExistence type="predicted"/>
<dbReference type="EMBL" id="JARQAZ010000007">
    <property type="protein sequence ID" value="MDT2770994.1"/>
    <property type="molecule type" value="Genomic_DNA"/>
</dbReference>
<dbReference type="RefSeq" id="WP_311815818.1">
    <property type="nucleotide sequence ID" value="NZ_JARQAZ010000007.1"/>
</dbReference>
<keyword evidence="3" id="KW-1185">Reference proteome</keyword>
<protein>
    <submittedName>
        <fullName evidence="2">Uncharacterized protein</fullName>
    </submittedName>
</protein>
<evidence type="ECO:0000313" key="3">
    <source>
        <dbReference type="Proteomes" id="UP001269061"/>
    </source>
</evidence>